<evidence type="ECO:0000313" key="1">
    <source>
        <dbReference type="EMBL" id="SBV90855.1"/>
    </source>
</evidence>
<reference evidence="1" key="1">
    <citation type="submission" date="2016-04" db="EMBL/GenBank/DDBJ databases">
        <authorList>
            <person name="Evans L.H."/>
            <person name="Alamgir A."/>
            <person name="Owens N."/>
            <person name="Weber N.D."/>
            <person name="Virtaneva K."/>
            <person name="Barbian K."/>
            <person name="Babar A."/>
            <person name="Rosenke K."/>
        </authorList>
    </citation>
    <scope>NUCLEOTIDE SEQUENCE</scope>
    <source>
        <strain evidence="1">86</strain>
    </source>
</reference>
<dbReference type="AlphaFoldDB" id="A0A212IVC0"/>
<proteinExistence type="predicted"/>
<dbReference type="EMBL" id="FLUN01000001">
    <property type="protein sequence ID" value="SBV90855.1"/>
    <property type="molecule type" value="Genomic_DNA"/>
</dbReference>
<accession>A0A212IVC0</accession>
<organism evidence="1">
    <name type="scientific">uncultured Eubacteriales bacterium</name>
    <dbReference type="NCBI Taxonomy" id="172733"/>
    <lineage>
        <taxon>Bacteria</taxon>
        <taxon>Bacillati</taxon>
        <taxon>Bacillota</taxon>
        <taxon>Clostridia</taxon>
        <taxon>Eubacteriales</taxon>
        <taxon>environmental samples</taxon>
    </lineage>
</organism>
<protein>
    <submittedName>
        <fullName evidence="1">Uncharacterized protein</fullName>
    </submittedName>
</protein>
<name>A0A212IVC0_9FIRM</name>
<sequence>MRVAVTYSLSFGRPLSMIAGLSRGSGAEVTEGVGVGVSVGAAEGPGANAETPGGEALS</sequence>
<gene>
    <name evidence="1" type="ORF">KL86CLO1_10041</name>
</gene>